<proteinExistence type="predicted"/>
<protein>
    <submittedName>
        <fullName evidence="1">Uncharacterized protein</fullName>
    </submittedName>
</protein>
<organism evidence="1 2">
    <name type="scientific">Orchesella cincta</name>
    <name type="common">Springtail</name>
    <name type="synonym">Podura cincta</name>
    <dbReference type="NCBI Taxonomy" id="48709"/>
    <lineage>
        <taxon>Eukaryota</taxon>
        <taxon>Metazoa</taxon>
        <taxon>Ecdysozoa</taxon>
        <taxon>Arthropoda</taxon>
        <taxon>Hexapoda</taxon>
        <taxon>Collembola</taxon>
        <taxon>Entomobryomorpha</taxon>
        <taxon>Entomobryoidea</taxon>
        <taxon>Orchesellidae</taxon>
        <taxon>Orchesellinae</taxon>
        <taxon>Orchesella</taxon>
    </lineage>
</organism>
<evidence type="ECO:0000313" key="2">
    <source>
        <dbReference type="Proteomes" id="UP000094527"/>
    </source>
</evidence>
<accession>A0A1D2M0Z9</accession>
<name>A0A1D2M0Z9_ORCCI</name>
<evidence type="ECO:0000313" key="1">
    <source>
        <dbReference type="EMBL" id="ODM86638.1"/>
    </source>
</evidence>
<dbReference type="Proteomes" id="UP000094527">
    <property type="component" value="Unassembled WGS sequence"/>
</dbReference>
<dbReference type="AlphaFoldDB" id="A0A1D2M0Z9"/>
<feature type="non-terminal residue" evidence="1">
    <location>
        <position position="1"/>
    </location>
</feature>
<reference evidence="1 2" key="1">
    <citation type="journal article" date="2016" name="Genome Biol. Evol.">
        <title>Gene Family Evolution Reflects Adaptation to Soil Environmental Stressors in the Genome of the Collembolan Orchesella cincta.</title>
        <authorList>
            <person name="Faddeeva-Vakhrusheva A."/>
            <person name="Derks M.F."/>
            <person name="Anvar S.Y."/>
            <person name="Agamennone V."/>
            <person name="Suring W."/>
            <person name="Smit S."/>
            <person name="van Straalen N.M."/>
            <person name="Roelofs D."/>
        </authorList>
    </citation>
    <scope>NUCLEOTIDE SEQUENCE [LARGE SCALE GENOMIC DNA]</scope>
    <source>
        <tissue evidence="1">Mixed pool</tissue>
    </source>
</reference>
<keyword evidence="2" id="KW-1185">Reference proteome</keyword>
<dbReference type="EMBL" id="LJIJ01007857">
    <property type="protein sequence ID" value="ODM86638.1"/>
    <property type="molecule type" value="Genomic_DNA"/>
</dbReference>
<comment type="caution">
    <text evidence="1">The sequence shown here is derived from an EMBL/GenBank/DDBJ whole genome shotgun (WGS) entry which is preliminary data.</text>
</comment>
<gene>
    <name evidence="1" type="ORF">Ocin01_20043</name>
</gene>
<sequence>FGCRNKAMEATKRDIILVKKGYTYVLIDENNKQSRSLLLCEVARPNFNLKENCTKDFSTDKDQKHICQVFAETPGGSLKILIKLHLTLKEERYKVSIGMSFSPVVIEKLNGILIDPKLCIQGEFIISYRIGNQTSPFLNPSYKFSVTASLVEDQRIENFDGSSSINTLMNGNYTITDIHTYHSVSLEWKTGLEWKGEKNERTGETLE</sequence>